<dbReference type="InterPro" id="IPR019758">
    <property type="entry name" value="Pept_S26A_signal_pept_1_CS"/>
</dbReference>
<dbReference type="PANTHER" id="PTHR43390">
    <property type="entry name" value="SIGNAL PEPTIDASE I"/>
    <property type="match status" value="1"/>
</dbReference>
<dbReference type="PROSITE" id="PS00761">
    <property type="entry name" value="SPASE_I_3"/>
    <property type="match status" value="1"/>
</dbReference>
<dbReference type="InterPro" id="IPR000223">
    <property type="entry name" value="Pept_S26A_signal_pept_1"/>
</dbReference>
<keyword evidence="7" id="KW-0812">Transmembrane</keyword>
<dbReference type="NCBIfam" id="TIGR02227">
    <property type="entry name" value="sigpep_I_bact"/>
    <property type="match status" value="1"/>
</dbReference>
<feature type="domain" description="Peptidase S26" evidence="8">
    <location>
        <begin position="9"/>
        <end position="163"/>
    </location>
</feature>
<evidence type="ECO:0000256" key="6">
    <source>
        <dbReference type="PIRSR" id="PIRSR600223-1"/>
    </source>
</evidence>
<dbReference type="GO" id="GO:0005886">
    <property type="term" value="C:plasma membrane"/>
    <property type="evidence" value="ECO:0007669"/>
    <property type="project" value="UniProtKB-SubCell"/>
</dbReference>
<dbReference type="EC" id="3.4.21.89" evidence="4 7"/>
<evidence type="ECO:0000256" key="2">
    <source>
        <dbReference type="ARBA" id="ARBA00004401"/>
    </source>
</evidence>
<evidence type="ECO:0000313" key="10">
    <source>
        <dbReference type="Proteomes" id="UP000661691"/>
    </source>
</evidence>
<feature type="active site" evidence="6">
    <location>
        <position position="39"/>
    </location>
</feature>
<evidence type="ECO:0000259" key="8">
    <source>
        <dbReference type="Pfam" id="PF10502"/>
    </source>
</evidence>
<keyword evidence="7" id="KW-0645">Protease</keyword>
<comment type="catalytic activity">
    <reaction evidence="1 7">
        <text>Cleavage of hydrophobic, N-terminal signal or leader sequences from secreted and periplasmic proteins.</text>
        <dbReference type="EC" id="3.4.21.89"/>
    </reaction>
</comment>
<comment type="subcellular location">
    <subcellularLocation>
        <location evidence="2">Cell membrane</location>
        <topology evidence="2">Single-pass type II membrane protein</topology>
    </subcellularLocation>
    <subcellularLocation>
        <location evidence="7">Membrane</location>
        <topology evidence="7">Single-pass type II membrane protein</topology>
    </subcellularLocation>
</comment>
<comment type="similarity">
    <text evidence="3 7">Belongs to the peptidase S26 family.</text>
</comment>
<dbReference type="Gene3D" id="2.10.109.10">
    <property type="entry name" value="Umud Fragment, subunit A"/>
    <property type="match status" value="1"/>
</dbReference>
<gene>
    <name evidence="9" type="primary">lepB</name>
    <name evidence="9" type="ORF">IC620_08915</name>
</gene>
<dbReference type="PANTHER" id="PTHR43390:SF1">
    <property type="entry name" value="CHLOROPLAST PROCESSING PEPTIDASE"/>
    <property type="match status" value="1"/>
</dbReference>
<keyword evidence="5 7" id="KW-0378">Hydrolase</keyword>
<name>A0A926NAH4_9BACL</name>
<dbReference type="RefSeq" id="WP_191140919.1">
    <property type="nucleotide sequence ID" value="NZ_JACXAG020000010.1"/>
</dbReference>
<dbReference type="InterPro" id="IPR019533">
    <property type="entry name" value="Peptidase_S26"/>
</dbReference>
<dbReference type="Proteomes" id="UP000661691">
    <property type="component" value="Unassembled WGS sequence"/>
</dbReference>
<feature type="active site" evidence="6">
    <location>
        <position position="83"/>
    </location>
</feature>
<keyword evidence="7" id="KW-0472">Membrane</keyword>
<dbReference type="SUPFAM" id="SSF51306">
    <property type="entry name" value="LexA/Signal peptidase"/>
    <property type="match status" value="1"/>
</dbReference>
<keyword evidence="10" id="KW-1185">Reference proteome</keyword>
<dbReference type="Pfam" id="PF10502">
    <property type="entry name" value="Peptidase_S26"/>
    <property type="match status" value="1"/>
</dbReference>
<organism evidence="9 10">
    <name type="scientific">Polycladospora coralii</name>
    <dbReference type="NCBI Taxonomy" id="2771432"/>
    <lineage>
        <taxon>Bacteria</taxon>
        <taxon>Bacillati</taxon>
        <taxon>Bacillota</taxon>
        <taxon>Bacilli</taxon>
        <taxon>Bacillales</taxon>
        <taxon>Thermoactinomycetaceae</taxon>
        <taxon>Polycladospora</taxon>
    </lineage>
</organism>
<dbReference type="GO" id="GO:0006465">
    <property type="term" value="P:signal peptide processing"/>
    <property type="evidence" value="ECO:0007669"/>
    <property type="project" value="InterPro"/>
</dbReference>
<sequence>MSKQKSSSREWLVAFIIAGLIAVIVRCFLFSPFTVSGQSMYPNFHGDEFIIVNQIVYKLHEPRYGEVVVFETEENGKEKDLIKRVIGVAGDKIEIIDGQVYRNDQPLDEQYINEPMLAKTMDPIDIEPGHIFVLGDNRNNSKDSRQIGAVSLDSVIGRAEVILFPFDSFGGVQTQTP</sequence>
<dbReference type="GO" id="GO:0004252">
    <property type="term" value="F:serine-type endopeptidase activity"/>
    <property type="evidence" value="ECO:0007669"/>
    <property type="project" value="InterPro"/>
</dbReference>
<dbReference type="PRINTS" id="PR00727">
    <property type="entry name" value="LEADERPTASE"/>
</dbReference>
<accession>A0A926NAH4</accession>
<evidence type="ECO:0000313" key="9">
    <source>
        <dbReference type="EMBL" id="MBD1372477.1"/>
    </source>
</evidence>
<evidence type="ECO:0000256" key="5">
    <source>
        <dbReference type="ARBA" id="ARBA00022801"/>
    </source>
</evidence>
<evidence type="ECO:0000256" key="4">
    <source>
        <dbReference type="ARBA" id="ARBA00013208"/>
    </source>
</evidence>
<dbReference type="AlphaFoldDB" id="A0A926NAH4"/>
<comment type="caution">
    <text evidence="9">The sequence shown here is derived from an EMBL/GenBank/DDBJ whole genome shotgun (WGS) entry which is preliminary data.</text>
</comment>
<evidence type="ECO:0000256" key="7">
    <source>
        <dbReference type="RuleBase" id="RU362042"/>
    </source>
</evidence>
<keyword evidence="7" id="KW-1133">Transmembrane helix</keyword>
<dbReference type="InterPro" id="IPR036286">
    <property type="entry name" value="LexA/Signal_pep-like_sf"/>
</dbReference>
<dbReference type="GO" id="GO:0009003">
    <property type="term" value="F:signal peptidase activity"/>
    <property type="evidence" value="ECO:0007669"/>
    <property type="project" value="UniProtKB-EC"/>
</dbReference>
<feature type="transmembrane region" description="Helical" evidence="7">
    <location>
        <begin position="12"/>
        <end position="33"/>
    </location>
</feature>
<proteinExistence type="inferred from homology"/>
<reference evidence="9" key="1">
    <citation type="submission" date="2020-09" db="EMBL/GenBank/DDBJ databases">
        <title>A novel bacterium of genus Hazenella, isolated from South China Sea.</title>
        <authorList>
            <person name="Huang H."/>
            <person name="Mo K."/>
            <person name="Hu Y."/>
        </authorList>
    </citation>
    <scope>NUCLEOTIDE SEQUENCE</scope>
    <source>
        <strain evidence="9">IB182357</strain>
    </source>
</reference>
<dbReference type="EMBL" id="JACXAH010000010">
    <property type="protein sequence ID" value="MBD1372477.1"/>
    <property type="molecule type" value="Genomic_DNA"/>
</dbReference>
<dbReference type="CDD" id="cd06530">
    <property type="entry name" value="S26_SPase_I"/>
    <property type="match status" value="1"/>
</dbReference>
<evidence type="ECO:0000256" key="3">
    <source>
        <dbReference type="ARBA" id="ARBA00009370"/>
    </source>
</evidence>
<protein>
    <recommendedName>
        <fullName evidence="4 7">Signal peptidase I</fullName>
        <ecNumber evidence="4 7">3.4.21.89</ecNumber>
    </recommendedName>
</protein>
<evidence type="ECO:0000256" key="1">
    <source>
        <dbReference type="ARBA" id="ARBA00000677"/>
    </source>
</evidence>